<dbReference type="AlphaFoldDB" id="A0AAV4LTI2"/>
<name>A0AAV4LTI2_BABCB</name>
<reference evidence="1 2" key="1">
    <citation type="submission" date="2021-06" db="EMBL/GenBank/DDBJ databases">
        <title>Genome sequence of Babesia caballi.</title>
        <authorList>
            <person name="Yamagishi J."/>
            <person name="Kidaka T."/>
            <person name="Ochi A."/>
        </authorList>
    </citation>
    <scope>NUCLEOTIDE SEQUENCE [LARGE SCALE GENOMIC DNA]</scope>
    <source>
        <strain evidence="1">USDA-D6B2</strain>
    </source>
</reference>
<dbReference type="GeneID" id="94194546"/>
<dbReference type="RefSeq" id="XP_067715134.1">
    <property type="nucleotide sequence ID" value="XM_067859033.1"/>
</dbReference>
<organism evidence="1 2">
    <name type="scientific">Babesia caballi</name>
    <dbReference type="NCBI Taxonomy" id="5871"/>
    <lineage>
        <taxon>Eukaryota</taxon>
        <taxon>Sar</taxon>
        <taxon>Alveolata</taxon>
        <taxon>Apicomplexa</taxon>
        <taxon>Aconoidasida</taxon>
        <taxon>Piroplasmida</taxon>
        <taxon>Babesiidae</taxon>
        <taxon>Babesia</taxon>
    </lineage>
</organism>
<evidence type="ECO:0000313" key="2">
    <source>
        <dbReference type="Proteomes" id="UP001497744"/>
    </source>
</evidence>
<sequence length="115" mass="12729">MQISIKGSSIYGNISKDFQVRLNKQGICERDQLLSELSPVLSVNAATRECLRTGCDYFTMATLEGFVAFSARTTSRRIEGIPGTVNKAWFCSGSPKTVDSDGFITAVRKRRNNEL</sequence>
<evidence type="ECO:0000313" key="1">
    <source>
        <dbReference type="EMBL" id="GIX63065.1"/>
    </source>
</evidence>
<protein>
    <submittedName>
        <fullName evidence="1">Uncharacterized protein</fullName>
    </submittedName>
</protein>
<comment type="caution">
    <text evidence="1">The sequence shown here is derived from an EMBL/GenBank/DDBJ whole genome shotgun (WGS) entry which is preliminary data.</text>
</comment>
<dbReference type="EMBL" id="BPLF01000002">
    <property type="protein sequence ID" value="GIX63065.1"/>
    <property type="molecule type" value="Genomic_DNA"/>
</dbReference>
<accession>A0AAV4LTI2</accession>
<proteinExistence type="predicted"/>
<dbReference type="Proteomes" id="UP001497744">
    <property type="component" value="Unassembled WGS sequence"/>
</dbReference>
<gene>
    <name evidence="1" type="ORF">BcabD6B2_25000</name>
</gene>
<keyword evidence="2" id="KW-1185">Reference proteome</keyword>